<feature type="chain" id="PRO_5017389324" description="Galactose oxidase" evidence="4">
    <location>
        <begin position="24"/>
        <end position="368"/>
    </location>
</feature>
<proteinExistence type="predicted"/>
<keyword evidence="2" id="KW-0677">Repeat</keyword>
<keyword evidence="4" id="KW-0732">Signal</keyword>
<sequence>MLQKYLTYIILWILFQLTVEINCQMNPIQPRQRSFHTASVNGDKLFILGGGSNVKGVIVGKDFFYLNVSVVFNTQNLLWGDLSSNNFLSPHFGAASAVGGEYDNTTFIYGGVTGDPTMDLVNSFDSDGFSGFIDKIARTNTNIRKAFLTGIMDRNEKMYLWGGAEVINGKAANYVNDMLIFDTVNLMWGKGSVVGAPTPRINYGAVLLPNNNIIYTGGYDGKELALNQVYIYDTINDSWDIKATSGKIPSNRDGFSAVLGDGYDQLTESDILLLDIRNNEEYLWTNQFVPPTVLPSPTPSGTQLSTLPTSLTLSPAPMQQSNNKSTPVISIVVESLFGCVILSLGCFFLYRWNKTKPKQKDTSIISEH</sequence>
<evidence type="ECO:0000256" key="2">
    <source>
        <dbReference type="ARBA" id="ARBA00022737"/>
    </source>
</evidence>
<keyword evidence="1" id="KW-0880">Kelch repeat</keyword>
<evidence type="ECO:0008006" key="7">
    <source>
        <dbReference type="Google" id="ProtNLM"/>
    </source>
</evidence>
<dbReference type="Gene3D" id="2.120.10.80">
    <property type="entry name" value="Kelch-type beta propeller"/>
    <property type="match status" value="2"/>
</dbReference>
<dbReference type="Proteomes" id="UP000265703">
    <property type="component" value="Unassembled WGS sequence"/>
</dbReference>
<keyword evidence="6" id="KW-1185">Reference proteome</keyword>
<evidence type="ECO:0000256" key="3">
    <source>
        <dbReference type="SAM" id="Phobius"/>
    </source>
</evidence>
<dbReference type="EMBL" id="QKYT01000513">
    <property type="protein sequence ID" value="RIA84170.1"/>
    <property type="molecule type" value="Genomic_DNA"/>
</dbReference>
<name>A0A397SD10_9GLOM</name>
<organism evidence="5 6">
    <name type="scientific">Glomus cerebriforme</name>
    <dbReference type="NCBI Taxonomy" id="658196"/>
    <lineage>
        <taxon>Eukaryota</taxon>
        <taxon>Fungi</taxon>
        <taxon>Fungi incertae sedis</taxon>
        <taxon>Mucoromycota</taxon>
        <taxon>Glomeromycotina</taxon>
        <taxon>Glomeromycetes</taxon>
        <taxon>Glomerales</taxon>
        <taxon>Glomeraceae</taxon>
        <taxon>Glomus</taxon>
    </lineage>
</organism>
<evidence type="ECO:0000256" key="1">
    <source>
        <dbReference type="ARBA" id="ARBA00022441"/>
    </source>
</evidence>
<dbReference type="OrthoDB" id="10251809at2759"/>
<reference evidence="5 6" key="1">
    <citation type="submission" date="2018-06" db="EMBL/GenBank/DDBJ databases">
        <title>Comparative genomics reveals the genomic features of Rhizophagus irregularis, R. cerebriforme, R. diaphanum and Gigaspora rosea, and their symbiotic lifestyle signature.</title>
        <authorList>
            <person name="Morin E."/>
            <person name="San Clemente H."/>
            <person name="Chen E.C.H."/>
            <person name="De La Providencia I."/>
            <person name="Hainaut M."/>
            <person name="Kuo A."/>
            <person name="Kohler A."/>
            <person name="Murat C."/>
            <person name="Tang N."/>
            <person name="Roy S."/>
            <person name="Loubradou J."/>
            <person name="Henrissat B."/>
            <person name="Grigoriev I.V."/>
            <person name="Corradi N."/>
            <person name="Roux C."/>
            <person name="Martin F.M."/>
        </authorList>
    </citation>
    <scope>NUCLEOTIDE SEQUENCE [LARGE SCALE GENOMIC DNA]</scope>
    <source>
        <strain evidence="5 6">DAOM 227022</strain>
    </source>
</reference>
<evidence type="ECO:0000256" key="4">
    <source>
        <dbReference type="SAM" id="SignalP"/>
    </source>
</evidence>
<evidence type="ECO:0000313" key="5">
    <source>
        <dbReference type="EMBL" id="RIA84170.1"/>
    </source>
</evidence>
<feature type="transmembrane region" description="Helical" evidence="3">
    <location>
        <begin position="328"/>
        <end position="350"/>
    </location>
</feature>
<keyword evidence="3" id="KW-0812">Transmembrane</keyword>
<dbReference type="PANTHER" id="PTHR46093:SF18">
    <property type="entry name" value="FIBRONECTIN TYPE-III DOMAIN-CONTAINING PROTEIN"/>
    <property type="match status" value="1"/>
</dbReference>
<dbReference type="InterPro" id="IPR015915">
    <property type="entry name" value="Kelch-typ_b-propeller"/>
</dbReference>
<dbReference type="PANTHER" id="PTHR46093">
    <property type="entry name" value="ACYL-COA-BINDING DOMAIN-CONTAINING PROTEIN 5"/>
    <property type="match status" value="1"/>
</dbReference>
<protein>
    <recommendedName>
        <fullName evidence="7">Galactose oxidase</fullName>
    </recommendedName>
</protein>
<accession>A0A397SD10</accession>
<comment type="caution">
    <text evidence="5">The sequence shown here is derived from an EMBL/GenBank/DDBJ whole genome shotgun (WGS) entry which is preliminary data.</text>
</comment>
<keyword evidence="3" id="KW-0472">Membrane</keyword>
<keyword evidence="3" id="KW-1133">Transmembrane helix</keyword>
<dbReference type="AlphaFoldDB" id="A0A397SD10"/>
<feature type="signal peptide" evidence="4">
    <location>
        <begin position="1"/>
        <end position="23"/>
    </location>
</feature>
<dbReference type="SUPFAM" id="SSF117281">
    <property type="entry name" value="Kelch motif"/>
    <property type="match status" value="1"/>
</dbReference>
<dbReference type="Pfam" id="PF24681">
    <property type="entry name" value="Kelch_KLHDC2_KLHL20_DRC7"/>
    <property type="match status" value="1"/>
</dbReference>
<gene>
    <name evidence="5" type="ORF">C1645_742535</name>
</gene>
<evidence type="ECO:0000313" key="6">
    <source>
        <dbReference type="Proteomes" id="UP000265703"/>
    </source>
</evidence>